<keyword evidence="1" id="KW-1133">Transmembrane helix</keyword>
<feature type="transmembrane region" description="Helical" evidence="1">
    <location>
        <begin position="20"/>
        <end position="39"/>
    </location>
</feature>
<gene>
    <name evidence="2" type="ORF">KDH_80180</name>
</gene>
<keyword evidence="1" id="KW-0812">Transmembrane</keyword>
<dbReference type="Proteomes" id="UP001344906">
    <property type="component" value="Unassembled WGS sequence"/>
</dbReference>
<proteinExistence type="predicted"/>
<accession>A0ABQ6G3S8</accession>
<dbReference type="EMBL" id="BSRI01000003">
    <property type="protein sequence ID" value="GLV61202.1"/>
    <property type="molecule type" value="Genomic_DNA"/>
</dbReference>
<evidence type="ECO:0000313" key="2">
    <source>
        <dbReference type="EMBL" id="GLV61202.1"/>
    </source>
</evidence>
<keyword evidence="3" id="KW-1185">Reference proteome</keyword>
<evidence type="ECO:0000313" key="3">
    <source>
        <dbReference type="Proteomes" id="UP001344906"/>
    </source>
</evidence>
<evidence type="ECO:0000256" key="1">
    <source>
        <dbReference type="SAM" id="Phobius"/>
    </source>
</evidence>
<reference evidence="2 3" key="1">
    <citation type="submission" date="2023-02" db="EMBL/GenBank/DDBJ databases">
        <title>Dictyobacter halimunensis sp. nov., a new member of the class Ktedonobacteria from forest soil in a geothermal area.</title>
        <authorList>
            <person name="Rachmania M.K."/>
            <person name="Ningsih F."/>
            <person name="Sakai Y."/>
            <person name="Yabe S."/>
            <person name="Yokota A."/>
            <person name="Sjamsuridzal W."/>
        </authorList>
    </citation>
    <scope>NUCLEOTIDE SEQUENCE [LARGE SCALE GENOMIC DNA]</scope>
    <source>
        <strain evidence="2 3">S3.2.2.5</strain>
    </source>
</reference>
<sequence>MCVLDIKIGIDRWVGDVASVLFLIKSAAVRWLVLFTIVIRPEIKAGGNV</sequence>
<organism evidence="2 3">
    <name type="scientific">Dictyobacter halimunensis</name>
    <dbReference type="NCBI Taxonomy" id="3026934"/>
    <lineage>
        <taxon>Bacteria</taxon>
        <taxon>Bacillati</taxon>
        <taxon>Chloroflexota</taxon>
        <taxon>Ktedonobacteria</taxon>
        <taxon>Ktedonobacterales</taxon>
        <taxon>Dictyobacteraceae</taxon>
        <taxon>Dictyobacter</taxon>
    </lineage>
</organism>
<protein>
    <submittedName>
        <fullName evidence="2">Uncharacterized protein</fullName>
    </submittedName>
</protein>
<comment type="caution">
    <text evidence="2">The sequence shown here is derived from an EMBL/GenBank/DDBJ whole genome shotgun (WGS) entry which is preliminary data.</text>
</comment>
<keyword evidence="1" id="KW-0472">Membrane</keyword>
<name>A0ABQ6G3S8_9CHLR</name>